<dbReference type="InterPro" id="IPR035647">
    <property type="entry name" value="EFG_III/V"/>
</dbReference>
<dbReference type="SUPFAM" id="SSF50447">
    <property type="entry name" value="Translation proteins"/>
    <property type="match status" value="1"/>
</dbReference>
<accession>A0A1G9LL85</accession>
<dbReference type="EMBL" id="FNGA01000007">
    <property type="protein sequence ID" value="SDL62721.1"/>
    <property type="molecule type" value="Genomic_DNA"/>
</dbReference>
<evidence type="ECO:0000259" key="8">
    <source>
        <dbReference type="PROSITE" id="PS51722"/>
    </source>
</evidence>
<gene>
    <name evidence="9" type="ORF">SAMN05660337_3432</name>
</gene>
<dbReference type="PROSITE" id="PS51722">
    <property type="entry name" value="G_TR_2"/>
    <property type="match status" value="1"/>
</dbReference>
<keyword evidence="3 9" id="KW-0251">Elongation factor</keyword>
<dbReference type="FunFam" id="3.30.70.870:FF:000001">
    <property type="entry name" value="Elongation factor G"/>
    <property type="match status" value="1"/>
</dbReference>
<dbReference type="Gene3D" id="3.30.70.240">
    <property type="match status" value="1"/>
</dbReference>
<keyword evidence="2" id="KW-0547">Nucleotide-binding</keyword>
<dbReference type="InterPro" id="IPR000640">
    <property type="entry name" value="EFG_V-like"/>
</dbReference>
<dbReference type="Pfam" id="PF14492">
    <property type="entry name" value="EFG_III"/>
    <property type="match status" value="1"/>
</dbReference>
<dbReference type="CDD" id="cd04088">
    <property type="entry name" value="EFG_mtEFG_II"/>
    <property type="match status" value="1"/>
</dbReference>
<proteinExistence type="inferred from homology"/>
<keyword evidence="10" id="KW-1185">Reference proteome</keyword>
<sequence>MSDNSDFSAKSIEKIRNIGIIAHIDAGKTTVTERMLYFSGKIHRLGEVHEGTATMDYMPEEQERGITITSAVTACFWGKNTINIIDTPGHVDFTIEVQRSLRVLDGAVGVFCAVGGVEPQSETVWRQSENFGVPKLVFINKMDRLGADFEAVLESMVERLKIKILPVQIPDGAGDEFAGVFDLIRLNKIVYDEDENGEIFEISELSEQELERVSPWRERMCDTLSEFDDEFLERYLNDEIDPDYIESVIRKATLQLELVPVFAGSALKNVGVQPLMDGIGKYLPSPLEVSQVKGVDPLTGVERTVDPSVSADFQALVFKIVMDLGRKIVLMRIYSGKIDAGDTVKNVTQGTVERIDRLFRMHAGRKEKLEVAGVGDIVAVAGLKNSRTGDTLSTSEKPIILEQIELYKPVISLAIEPRNSDESEKLDDVLDKYLQEDPTLNLKTDEDTGQIILSGMGELHLEVVLERMRREYGLAPRAGKPQVVYQEVPGKLAEAEEEFDKQIGDEKHYGCVRLSVEPSTRGDGRNVSFEIDTGLWASEWLDAVAEGIDDSLQCGVLKGFPVQDIRVRILELKKKDGESSEQGYHLAAGRALKKALAASAPKLMEPIMDIEVSAPDDFIGEVIGLLGSKGARIENMLDRNGQKVVQALAPLSKMFGFSTELRSSTQGRSGFVMKFHSFDVLDK</sequence>
<dbReference type="Proteomes" id="UP000199053">
    <property type="component" value="Unassembled WGS sequence"/>
</dbReference>
<dbReference type="PROSITE" id="PS00301">
    <property type="entry name" value="G_TR_1"/>
    <property type="match status" value="1"/>
</dbReference>
<dbReference type="InterPro" id="IPR005225">
    <property type="entry name" value="Small_GTP-bd"/>
</dbReference>
<reference evidence="10" key="1">
    <citation type="submission" date="2016-10" db="EMBL/GenBank/DDBJ databases">
        <authorList>
            <person name="Varghese N."/>
            <person name="Submissions S."/>
        </authorList>
    </citation>
    <scope>NUCLEOTIDE SEQUENCE [LARGE SCALE GENOMIC DNA]</scope>
    <source>
        <strain evidence="10">DSM 16995</strain>
    </source>
</reference>
<name>A0A1G9LL85_9BACT</name>
<dbReference type="GO" id="GO:0003924">
    <property type="term" value="F:GTPase activity"/>
    <property type="evidence" value="ECO:0007669"/>
    <property type="project" value="InterPro"/>
</dbReference>
<dbReference type="Pfam" id="PF03144">
    <property type="entry name" value="GTP_EFTU_D2"/>
    <property type="match status" value="1"/>
</dbReference>
<dbReference type="SUPFAM" id="SSF54211">
    <property type="entry name" value="Ribosomal protein S5 domain 2-like"/>
    <property type="match status" value="1"/>
</dbReference>
<dbReference type="Pfam" id="PF00679">
    <property type="entry name" value="EFG_C"/>
    <property type="match status" value="1"/>
</dbReference>
<evidence type="ECO:0000256" key="7">
    <source>
        <dbReference type="NCBIfam" id="TIGR00484"/>
    </source>
</evidence>
<dbReference type="Pfam" id="PF00009">
    <property type="entry name" value="GTP_EFTU"/>
    <property type="match status" value="1"/>
</dbReference>
<protein>
    <recommendedName>
        <fullName evidence="7">Elongation factor G</fullName>
    </recommendedName>
</protein>
<dbReference type="NCBIfam" id="NF009381">
    <property type="entry name" value="PRK12740.1-5"/>
    <property type="match status" value="1"/>
</dbReference>
<dbReference type="Pfam" id="PF03764">
    <property type="entry name" value="EFG_IV"/>
    <property type="match status" value="1"/>
</dbReference>
<dbReference type="AlphaFoldDB" id="A0A1G9LL85"/>
<evidence type="ECO:0000313" key="9">
    <source>
        <dbReference type="EMBL" id="SDL62721.1"/>
    </source>
</evidence>
<dbReference type="Gene3D" id="3.30.70.870">
    <property type="entry name" value="Elongation Factor G (Translational Gtpase), domain 3"/>
    <property type="match status" value="1"/>
</dbReference>
<comment type="function">
    <text evidence="6">Catalyzes the GTP-dependent ribosomal translocation step during translation elongation. During this step, the ribosome changes from the pre-translocational (PRE) to the post-translocational (POST) state as the newly formed A-site-bound peptidyl-tRNA and P-site-bound deacylated tRNA move to the P and E sites, respectively. Catalyzes the coordinated movement of the two tRNA molecules, the mRNA and conformational changes in the ribosome.</text>
</comment>
<dbReference type="SMART" id="SM00889">
    <property type="entry name" value="EFG_IV"/>
    <property type="match status" value="1"/>
</dbReference>
<dbReference type="InterPro" id="IPR009022">
    <property type="entry name" value="EFG_III"/>
</dbReference>
<dbReference type="Gene3D" id="2.40.30.10">
    <property type="entry name" value="Translation factors"/>
    <property type="match status" value="1"/>
</dbReference>
<dbReference type="GO" id="GO:0032790">
    <property type="term" value="P:ribosome disassembly"/>
    <property type="evidence" value="ECO:0007669"/>
    <property type="project" value="TreeGrafter"/>
</dbReference>
<evidence type="ECO:0000256" key="2">
    <source>
        <dbReference type="ARBA" id="ARBA00022741"/>
    </source>
</evidence>
<feature type="domain" description="Tr-type G" evidence="8">
    <location>
        <begin position="13"/>
        <end position="287"/>
    </location>
</feature>
<evidence type="ECO:0000256" key="1">
    <source>
        <dbReference type="ARBA" id="ARBA00005870"/>
    </source>
</evidence>
<dbReference type="RefSeq" id="WP_092163345.1">
    <property type="nucleotide sequence ID" value="NZ_FNGA01000007.1"/>
</dbReference>
<dbReference type="GO" id="GO:0005525">
    <property type="term" value="F:GTP binding"/>
    <property type="evidence" value="ECO:0007669"/>
    <property type="project" value="UniProtKB-UniRule"/>
</dbReference>
<comment type="similarity">
    <text evidence="1">Belongs to the TRAFAC class translation factor GTPase superfamily. Classic translation factor GTPase family. EF-G/EF-2 subfamily.</text>
</comment>
<dbReference type="CDD" id="cd01886">
    <property type="entry name" value="EF-G"/>
    <property type="match status" value="1"/>
</dbReference>
<dbReference type="InterPro" id="IPR027417">
    <property type="entry name" value="P-loop_NTPase"/>
</dbReference>
<evidence type="ECO:0000256" key="3">
    <source>
        <dbReference type="ARBA" id="ARBA00022768"/>
    </source>
</evidence>
<dbReference type="InterPro" id="IPR035649">
    <property type="entry name" value="EFG_V"/>
</dbReference>
<dbReference type="SUPFAM" id="SSF52540">
    <property type="entry name" value="P-loop containing nucleoside triphosphate hydrolases"/>
    <property type="match status" value="1"/>
</dbReference>
<dbReference type="PANTHER" id="PTHR43261">
    <property type="entry name" value="TRANSLATION ELONGATION FACTOR G-RELATED"/>
    <property type="match status" value="1"/>
</dbReference>
<dbReference type="Gene3D" id="3.30.230.10">
    <property type="match status" value="1"/>
</dbReference>
<dbReference type="InterPro" id="IPR005517">
    <property type="entry name" value="Transl_elong_EFG/EF2_IV"/>
</dbReference>
<dbReference type="STRING" id="246191.SAMN05660337_3432"/>
<dbReference type="InterPro" id="IPR009000">
    <property type="entry name" value="Transl_B-barrel_sf"/>
</dbReference>
<dbReference type="InterPro" id="IPR004161">
    <property type="entry name" value="EFTu-like_2"/>
</dbReference>
<dbReference type="InterPro" id="IPR014721">
    <property type="entry name" value="Ribsml_uS5_D2-typ_fold_subgr"/>
</dbReference>
<dbReference type="OrthoDB" id="9801472at2"/>
<dbReference type="NCBIfam" id="TIGR00231">
    <property type="entry name" value="small_GTP"/>
    <property type="match status" value="1"/>
</dbReference>
<dbReference type="PRINTS" id="PR00315">
    <property type="entry name" value="ELONGATNFCT"/>
</dbReference>
<evidence type="ECO:0000256" key="5">
    <source>
        <dbReference type="ARBA" id="ARBA00023134"/>
    </source>
</evidence>
<keyword evidence="5" id="KW-0342">GTP-binding</keyword>
<evidence type="ECO:0000256" key="4">
    <source>
        <dbReference type="ARBA" id="ARBA00022917"/>
    </source>
</evidence>
<keyword evidence="4" id="KW-0648">Protein biosynthesis</keyword>
<dbReference type="SUPFAM" id="SSF54980">
    <property type="entry name" value="EF-G C-terminal domain-like"/>
    <property type="match status" value="2"/>
</dbReference>
<dbReference type="InterPro" id="IPR041095">
    <property type="entry name" value="EFG_II"/>
</dbReference>
<evidence type="ECO:0000256" key="6">
    <source>
        <dbReference type="ARBA" id="ARBA00024731"/>
    </source>
</evidence>
<dbReference type="NCBIfam" id="TIGR00484">
    <property type="entry name" value="EF-G"/>
    <property type="match status" value="1"/>
</dbReference>
<dbReference type="Gene3D" id="3.40.50.300">
    <property type="entry name" value="P-loop containing nucleotide triphosphate hydrolases"/>
    <property type="match status" value="1"/>
</dbReference>
<dbReference type="InterPro" id="IPR031157">
    <property type="entry name" value="G_TR_CS"/>
</dbReference>
<dbReference type="GO" id="GO:0003746">
    <property type="term" value="F:translation elongation factor activity"/>
    <property type="evidence" value="ECO:0007669"/>
    <property type="project" value="UniProtKB-UniRule"/>
</dbReference>
<evidence type="ECO:0000313" key="10">
    <source>
        <dbReference type="Proteomes" id="UP000199053"/>
    </source>
</evidence>
<dbReference type="SMART" id="SM00838">
    <property type="entry name" value="EFG_C"/>
    <property type="match status" value="1"/>
</dbReference>
<organism evidence="9 10">
    <name type="scientific">Maridesulfovibrio ferrireducens</name>
    <dbReference type="NCBI Taxonomy" id="246191"/>
    <lineage>
        <taxon>Bacteria</taxon>
        <taxon>Pseudomonadati</taxon>
        <taxon>Thermodesulfobacteriota</taxon>
        <taxon>Desulfovibrionia</taxon>
        <taxon>Desulfovibrionales</taxon>
        <taxon>Desulfovibrionaceae</taxon>
        <taxon>Maridesulfovibrio</taxon>
    </lineage>
</organism>
<dbReference type="PANTHER" id="PTHR43261:SF1">
    <property type="entry name" value="RIBOSOME-RELEASING FACTOR 2, MITOCHONDRIAL"/>
    <property type="match status" value="1"/>
</dbReference>
<dbReference type="InterPro" id="IPR020568">
    <property type="entry name" value="Ribosomal_Su5_D2-typ_SF"/>
</dbReference>
<dbReference type="CDD" id="cd01680">
    <property type="entry name" value="EFG_like_IV"/>
    <property type="match status" value="1"/>
</dbReference>
<dbReference type="CDD" id="cd03713">
    <property type="entry name" value="EFG_mtEFG_C"/>
    <property type="match status" value="1"/>
</dbReference>
<dbReference type="InterPro" id="IPR000795">
    <property type="entry name" value="T_Tr_GTP-bd_dom"/>
</dbReference>
<dbReference type="InterPro" id="IPR004540">
    <property type="entry name" value="Transl_elong_EFG/EF2"/>
</dbReference>
<dbReference type="FunFam" id="3.40.50.300:FF:000029">
    <property type="entry name" value="Elongation factor G"/>
    <property type="match status" value="1"/>
</dbReference>
<dbReference type="CDD" id="cd16262">
    <property type="entry name" value="EFG_III"/>
    <property type="match status" value="1"/>
</dbReference>
<dbReference type="FunFam" id="3.30.70.240:FF:000001">
    <property type="entry name" value="Elongation factor G"/>
    <property type="match status" value="1"/>
</dbReference>